<keyword evidence="3" id="KW-1185">Reference proteome</keyword>
<dbReference type="Proteomes" id="UP000093080">
    <property type="component" value="Unassembled WGS sequence"/>
</dbReference>
<reference evidence="2 3" key="1">
    <citation type="submission" date="2016-06" db="EMBL/GenBank/DDBJ databases">
        <title>Respiratory ammonification of nitrate coupled to the oxidation of elemental sulfur in deep-sea autotrophic thermophilic bacteria.</title>
        <authorList>
            <person name="Slobodkina G.B."/>
            <person name="Mardanov A.V."/>
            <person name="Ravin N.V."/>
            <person name="Frolova A.A."/>
            <person name="Viryasiv M.B."/>
            <person name="Chernyh N.A."/>
            <person name="Bonch-Osmolovskaya E.A."/>
            <person name="Slobodkin A.I."/>
        </authorList>
    </citation>
    <scope>NUCLEOTIDE SEQUENCE [LARGE SCALE GENOMIC DNA]</scope>
    <source>
        <strain evidence="2 3">S69</strain>
    </source>
</reference>
<name>A0A1B9F4U1_9BACT</name>
<accession>A0A1B9F4U1</accession>
<dbReference type="EMBL" id="MAGO01000008">
    <property type="protein sequence ID" value="OCC14844.1"/>
    <property type="molecule type" value="Genomic_DNA"/>
</dbReference>
<organism evidence="2 3">
    <name type="scientific">Dissulfuribacter thermophilus</name>
    <dbReference type="NCBI Taxonomy" id="1156395"/>
    <lineage>
        <taxon>Bacteria</taxon>
        <taxon>Pseudomonadati</taxon>
        <taxon>Thermodesulfobacteriota</taxon>
        <taxon>Dissulfuribacteria</taxon>
        <taxon>Dissulfuribacterales</taxon>
        <taxon>Dissulfuribacteraceae</taxon>
        <taxon>Dissulfuribacter</taxon>
    </lineage>
</organism>
<feature type="chain" id="PRO_5008626213" evidence="1">
    <location>
        <begin position="26"/>
        <end position="169"/>
    </location>
</feature>
<gene>
    <name evidence="2" type="ORF">DBT_1639</name>
</gene>
<keyword evidence="1" id="KW-0732">Signal</keyword>
<dbReference type="AlphaFoldDB" id="A0A1B9F4U1"/>
<sequence>MITRSFFLTLFLNVFFLFISSGAKAEAPNSYHQYFREEINSLSTIDFRIEKGWAKFDLIGGFADGKYKLKTWKIRPFGQNVYVLYLVFQKKSGSFLKYNQEVKIPFFYQKRDRLVFATPKGKKTFNLKELEILEAIKTQNGYKIIHKSQRLEVKLPVTNGKVYLTFIFP</sequence>
<evidence type="ECO:0000313" key="3">
    <source>
        <dbReference type="Proteomes" id="UP000093080"/>
    </source>
</evidence>
<feature type="signal peptide" evidence="1">
    <location>
        <begin position="1"/>
        <end position="25"/>
    </location>
</feature>
<evidence type="ECO:0000313" key="2">
    <source>
        <dbReference type="EMBL" id="OCC14844.1"/>
    </source>
</evidence>
<dbReference type="OrthoDB" id="5365671at2"/>
<evidence type="ECO:0000256" key="1">
    <source>
        <dbReference type="SAM" id="SignalP"/>
    </source>
</evidence>
<comment type="caution">
    <text evidence="2">The sequence shown here is derived from an EMBL/GenBank/DDBJ whole genome shotgun (WGS) entry which is preliminary data.</text>
</comment>
<dbReference type="RefSeq" id="WP_067618798.1">
    <property type="nucleotide sequence ID" value="NZ_MAGO01000008.1"/>
</dbReference>
<protein>
    <submittedName>
        <fullName evidence="2">Uncharacterized protein</fullName>
    </submittedName>
</protein>
<proteinExistence type="predicted"/>